<dbReference type="Proteomes" id="UP000813461">
    <property type="component" value="Unassembled WGS sequence"/>
</dbReference>
<gene>
    <name evidence="2" type="ORF">FB567DRAFT_589323</name>
</gene>
<dbReference type="Pfam" id="PF06985">
    <property type="entry name" value="HET"/>
    <property type="match status" value="1"/>
</dbReference>
<dbReference type="EMBL" id="JAGMVJ010000004">
    <property type="protein sequence ID" value="KAH7091433.1"/>
    <property type="molecule type" value="Genomic_DNA"/>
</dbReference>
<dbReference type="PANTHER" id="PTHR24148:SF73">
    <property type="entry name" value="HET DOMAIN PROTEIN (AFU_ORTHOLOGUE AFUA_8G01020)"/>
    <property type="match status" value="1"/>
</dbReference>
<dbReference type="OrthoDB" id="3477286at2759"/>
<proteinExistence type="predicted"/>
<reference evidence="2" key="1">
    <citation type="journal article" date="2021" name="Nat. Commun.">
        <title>Genetic determinants of endophytism in the Arabidopsis root mycobiome.</title>
        <authorList>
            <person name="Mesny F."/>
            <person name="Miyauchi S."/>
            <person name="Thiergart T."/>
            <person name="Pickel B."/>
            <person name="Atanasova L."/>
            <person name="Karlsson M."/>
            <person name="Huettel B."/>
            <person name="Barry K.W."/>
            <person name="Haridas S."/>
            <person name="Chen C."/>
            <person name="Bauer D."/>
            <person name="Andreopoulos W."/>
            <person name="Pangilinan J."/>
            <person name="LaButti K."/>
            <person name="Riley R."/>
            <person name="Lipzen A."/>
            <person name="Clum A."/>
            <person name="Drula E."/>
            <person name="Henrissat B."/>
            <person name="Kohler A."/>
            <person name="Grigoriev I.V."/>
            <person name="Martin F.M."/>
            <person name="Hacquard S."/>
        </authorList>
    </citation>
    <scope>NUCLEOTIDE SEQUENCE</scope>
    <source>
        <strain evidence="2">MPI-SDFR-AT-0120</strain>
    </source>
</reference>
<comment type="caution">
    <text evidence="2">The sequence shown here is derived from an EMBL/GenBank/DDBJ whole genome shotgun (WGS) entry which is preliminary data.</text>
</comment>
<feature type="domain" description="Heterokaryon incompatibility" evidence="1">
    <location>
        <begin position="71"/>
        <end position="241"/>
    </location>
</feature>
<dbReference type="AlphaFoldDB" id="A0A8K0RF65"/>
<dbReference type="PANTHER" id="PTHR24148">
    <property type="entry name" value="ANKYRIN REPEAT DOMAIN-CONTAINING PROTEIN 39 HOMOLOG-RELATED"/>
    <property type="match status" value="1"/>
</dbReference>
<keyword evidence="3" id="KW-1185">Reference proteome</keyword>
<name>A0A8K0RF65_9PLEO</name>
<evidence type="ECO:0000313" key="3">
    <source>
        <dbReference type="Proteomes" id="UP000813461"/>
    </source>
</evidence>
<evidence type="ECO:0000313" key="2">
    <source>
        <dbReference type="EMBL" id="KAH7091433.1"/>
    </source>
</evidence>
<sequence>MASTSNPTQSSPLTDNFYSPSNYEFYAHQPYQHLDKDSNAIRLIRVFKTESGELQCRLVHNIPLAEAADTFTAISYCAGDPKQTRTIQVDGLSFNAFANLAYAIEQAYQHCSTARGANGVLLWADQICINQSNLSERSHQVGFMHEIYKSAQDVVACLSTADHVGADAITWIKEAHTYLPKPEPEQNYFALKRSLKGLRPEYPFKTWFWSLIASETFETTWCDVMQMIKQPWWSRAWICQEYMSAEHVVFIYGGQTAEGNIVQSIMYLLIFNVRSLFDPSEFSNWIHAQALQQSTTEQSVMIEQFEKIAMHFVDLRASLIYMVMRGASKDDGAVDLGILLNHSRSCKASDARDHVFAFLKLAPNDYGICVNYDTDNTLEDLFTEVARKVIDQDEDLNILSYRESTDFNGRSPRLPSWVFVLFSSTSRN</sequence>
<dbReference type="InterPro" id="IPR010730">
    <property type="entry name" value="HET"/>
</dbReference>
<protein>
    <submittedName>
        <fullName evidence="2">Heterokaryon incompatibility protein-domain-containing protein</fullName>
    </submittedName>
</protein>
<evidence type="ECO:0000259" key="1">
    <source>
        <dbReference type="Pfam" id="PF06985"/>
    </source>
</evidence>
<organism evidence="2 3">
    <name type="scientific">Paraphoma chrysanthemicola</name>
    <dbReference type="NCBI Taxonomy" id="798071"/>
    <lineage>
        <taxon>Eukaryota</taxon>
        <taxon>Fungi</taxon>
        <taxon>Dikarya</taxon>
        <taxon>Ascomycota</taxon>
        <taxon>Pezizomycotina</taxon>
        <taxon>Dothideomycetes</taxon>
        <taxon>Pleosporomycetidae</taxon>
        <taxon>Pleosporales</taxon>
        <taxon>Pleosporineae</taxon>
        <taxon>Phaeosphaeriaceae</taxon>
        <taxon>Paraphoma</taxon>
    </lineage>
</organism>
<dbReference type="InterPro" id="IPR052895">
    <property type="entry name" value="HetReg/Transcr_Mod"/>
</dbReference>
<accession>A0A8K0RF65</accession>